<dbReference type="Pfam" id="PF00122">
    <property type="entry name" value="E1-E2_ATPase"/>
    <property type="match status" value="1"/>
</dbReference>
<feature type="domain" description="HMA" evidence="20">
    <location>
        <begin position="423"/>
        <end position="489"/>
    </location>
</feature>
<evidence type="ECO:0000256" key="1">
    <source>
        <dbReference type="ARBA" id="ARBA00004127"/>
    </source>
</evidence>
<dbReference type="CDD" id="cd02094">
    <property type="entry name" value="P-type_ATPase_Cu-like"/>
    <property type="match status" value="1"/>
</dbReference>
<reference evidence="21 22" key="3">
    <citation type="journal article" date="2015" name="Genome Announc.">
        <title>Draft Genome Sequence of the Archiascomycetous Yeast Saitoella complicata.</title>
        <authorList>
            <person name="Yamauchi K."/>
            <person name="Kondo S."/>
            <person name="Hamamoto M."/>
            <person name="Takahashi Y."/>
            <person name="Ogura Y."/>
            <person name="Hayashi T."/>
            <person name="Nishida H."/>
        </authorList>
    </citation>
    <scope>NUCLEOTIDE SEQUENCE [LARGE SCALE GENOMIC DNA]</scope>
    <source>
        <strain evidence="21 22">NRRL Y-17804</strain>
    </source>
</reference>
<dbReference type="FunFam" id="2.70.150.10:FF:000002">
    <property type="entry name" value="Copper-transporting ATPase 1, putative"/>
    <property type="match status" value="1"/>
</dbReference>
<evidence type="ECO:0000256" key="11">
    <source>
        <dbReference type="ARBA" id="ARBA00022842"/>
    </source>
</evidence>
<feature type="transmembrane region" description="Helical" evidence="18">
    <location>
        <begin position="515"/>
        <end position="534"/>
    </location>
</feature>
<evidence type="ECO:0000256" key="9">
    <source>
        <dbReference type="ARBA" id="ARBA00022796"/>
    </source>
</evidence>
<dbReference type="GO" id="GO:0055070">
    <property type="term" value="P:copper ion homeostasis"/>
    <property type="evidence" value="ECO:0007669"/>
    <property type="project" value="TreeGrafter"/>
</dbReference>
<dbReference type="CDD" id="cd00371">
    <property type="entry name" value="HMA"/>
    <property type="match status" value="3"/>
</dbReference>
<dbReference type="NCBIfam" id="TIGR01494">
    <property type="entry name" value="ATPase_P-type"/>
    <property type="match status" value="1"/>
</dbReference>
<dbReference type="NCBIfam" id="TIGR01525">
    <property type="entry name" value="ATPase-IB_hvy"/>
    <property type="match status" value="1"/>
</dbReference>
<evidence type="ECO:0000256" key="7">
    <source>
        <dbReference type="ARBA" id="ARBA00022737"/>
    </source>
</evidence>
<comment type="subcellular location">
    <subcellularLocation>
        <location evidence="1">Endomembrane system</location>
        <topology evidence="1">Multi-pass membrane protein</topology>
    </subcellularLocation>
    <subcellularLocation>
        <location evidence="18">Membrane</location>
    </subcellularLocation>
</comment>
<dbReference type="SUPFAM" id="SSF81653">
    <property type="entry name" value="Calcium ATPase, transduction domain A"/>
    <property type="match status" value="1"/>
</dbReference>
<feature type="transmembrane region" description="Helical" evidence="18">
    <location>
        <begin position="780"/>
        <end position="801"/>
    </location>
</feature>
<feature type="region of interest" description="Disordered" evidence="19">
    <location>
        <begin position="288"/>
        <end position="324"/>
    </location>
</feature>
<dbReference type="GO" id="GO:0016887">
    <property type="term" value="F:ATP hydrolysis activity"/>
    <property type="evidence" value="ECO:0007669"/>
    <property type="project" value="InterPro"/>
</dbReference>
<keyword evidence="12" id="KW-1278">Translocase</keyword>
<name>A0A0E9NA77_SAICN</name>
<evidence type="ECO:0000256" key="5">
    <source>
        <dbReference type="ARBA" id="ARBA00022692"/>
    </source>
</evidence>
<proteinExistence type="inferred from homology"/>
<dbReference type="GO" id="GO:0043682">
    <property type="term" value="F:P-type divalent copper transporter activity"/>
    <property type="evidence" value="ECO:0007669"/>
    <property type="project" value="TreeGrafter"/>
</dbReference>
<evidence type="ECO:0000256" key="15">
    <source>
        <dbReference type="ARBA" id="ARBA00023065"/>
    </source>
</evidence>
<dbReference type="GO" id="GO:0030003">
    <property type="term" value="P:intracellular monoatomic cation homeostasis"/>
    <property type="evidence" value="ECO:0007669"/>
    <property type="project" value="UniProtKB-ARBA"/>
</dbReference>
<keyword evidence="11" id="KW-0460">Magnesium</keyword>
<dbReference type="FunFam" id="3.30.70.100:FF:000001">
    <property type="entry name" value="ATPase copper transporting beta"/>
    <property type="match status" value="2"/>
</dbReference>
<dbReference type="InterPro" id="IPR001757">
    <property type="entry name" value="P_typ_ATPase"/>
</dbReference>
<evidence type="ECO:0000256" key="17">
    <source>
        <dbReference type="ARBA" id="ARBA00080126"/>
    </source>
</evidence>
<feature type="transmembrane region" description="Helical" evidence="18">
    <location>
        <begin position="821"/>
        <end position="843"/>
    </location>
</feature>
<keyword evidence="8 18" id="KW-0547">Nucleotide-binding</keyword>
<evidence type="ECO:0000256" key="3">
    <source>
        <dbReference type="ARBA" id="ARBA00012517"/>
    </source>
</evidence>
<evidence type="ECO:0000256" key="14">
    <source>
        <dbReference type="ARBA" id="ARBA00023008"/>
    </source>
</evidence>
<dbReference type="InterPro" id="IPR023298">
    <property type="entry name" value="ATPase_P-typ_TM_dom_sf"/>
</dbReference>
<evidence type="ECO:0000256" key="8">
    <source>
        <dbReference type="ARBA" id="ARBA00022741"/>
    </source>
</evidence>
<accession>A0A0E9NA77</accession>
<dbReference type="PROSITE" id="PS01047">
    <property type="entry name" value="HMA_1"/>
    <property type="match status" value="2"/>
</dbReference>
<organism evidence="21 22">
    <name type="scientific">Saitoella complicata (strain BCRC 22490 / CBS 7301 / JCM 7358 / NBRC 10748 / NRRL Y-17804)</name>
    <dbReference type="NCBI Taxonomy" id="698492"/>
    <lineage>
        <taxon>Eukaryota</taxon>
        <taxon>Fungi</taxon>
        <taxon>Dikarya</taxon>
        <taxon>Ascomycota</taxon>
        <taxon>Taphrinomycotina</taxon>
        <taxon>Taphrinomycotina incertae sedis</taxon>
        <taxon>Saitoella</taxon>
    </lineage>
</organism>
<dbReference type="InterPro" id="IPR017969">
    <property type="entry name" value="Heavy-metal-associated_CS"/>
</dbReference>
<evidence type="ECO:0000259" key="20">
    <source>
        <dbReference type="PROSITE" id="PS50846"/>
    </source>
</evidence>
<evidence type="ECO:0000256" key="6">
    <source>
        <dbReference type="ARBA" id="ARBA00022723"/>
    </source>
</evidence>
<evidence type="ECO:0000256" key="10">
    <source>
        <dbReference type="ARBA" id="ARBA00022840"/>
    </source>
</evidence>
<feature type="transmembrane region" description="Helical" evidence="18">
    <location>
        <begin position="591"/>
        <end position="615"/>
    </location>
</feature>
<dbReference type="STRING" id="698492.A0A0E9NA77"/>
<evidence type="ECO:0000313" key="22">
    <source>
        <dbReference type="Proteomes" id="UP000033140"/>
    </source>
</evidence>
<keyword evidence="10 18" id="KW-0067">ATP-binding</keyword>
<evidence type="ECO:0000256" key="2">
    <source>
        <dbReference type="ARBA" id="ARBA00006024"/>
    </source>
</evidence>
<dbReference type="Proteomes" id="UP000033140">
    <property type="component" value="Unassembled WGS sequence"/>
</dbReference>
<dbReference type="Gene3D" id="2.70.150.10">
    <property type="entry name" value="Calcium-transporting ATPase, cytoplasmic transduction domain A"/>
    <property type="match status" value="1"/>
</dbReference>
<dbReference type="Gene3D" id="3.40.50.1000">
    <property type="entry name" value="HAD superfamily/HAD-like"/>
    <property type="match status" value="1"/>
</dbReference>
<gene>
    <name evidence="21" type="ORF">G7K_0956-t1</name>
</gene>
<dbReference type="SUPFAM" id="SSF55008">
    <property type="entry name" value="HMA, heavy metal-associated domain"/>
    <property type="match status" value="3"/>
</dbReference>
<feature type="region of interest" description="Disordered" evidence="19">
    <location>
        <begin position="14"/>
        <end position="39"/>
    </location>
</feature>
<feature type="transmembrane region" description="Helical" evidence="18">
    <location>
        <begin position="1183"/>
        <end position="1202"/>
    </location>
</feature>
<evidence type="ECO:0000256" key="4">
    <source>
        <dbReference type="ARBA" id="ARBA00022448"/>
    </source>
</evidence>
<evidence type="ECO:0000256" key="16">
    <source>
        <dbReference type="ARBA" id="ARBA00023136"/>
    </source>
</evidence>
<dbReference type="InterPro" id="IPR059000">
    <property type="entry name" value="ATPase_P-type_domA"/>
</dbReference>
<dbReference type="Pfam" id="PF00702">
    <property type="entry name" value="Hydrolase"/>
    <property type="match status" value="1"/>
</dbReference>
<dbReference type="InterPro" id="IPR036412">
    <property type="entry name" value="HAD-like_sf"/>
</dbReference>
<dbReference type="SFLD" id="SFLDG00002">
    <property type="entry name" value="C1.7:_P-type_atpase_like"/>
    <property type="match status" value="1"/>
</dbReference>
<dbReference type="PROSITE" id="PS01229">
    <property type="entry name" value="COF_2"/>
    <property type="match status" value="1"/>
</dbReference>
<keyword evidence="13 18" id="KW-1133">Transmembrane helix</keyword>
<dbReference type="SUPFAM" id="SSF81660">
    <property type="entry name" value="Metal cation-transporting ATPase, ATP-binding domain N"/>
    <property type="match status" value="1"/>
</dbReference>
<dbReference type="SUPFAM" id="SSF56784">
    <property type="entry name" value="HAD-like"/>
    <property type="match status" value="1"/>
</dbReference>
<keyword evidence="16 18" id="KW-0472">Membrane</keyword>
<comment type="caution">
    <text evidence="21">The sequence shown here is derived from an EMBL/GenBank/DDBJ whole genome shotgun (WGS) entry which is preliminary data.</text>
</comment>
<dbReference type="NCBIfam" id="TIGR00003">
    <property type="entry name" value="copper ion binding protein"/>
    <property type="match status" value="1"/>
</dbReference>
<keyword evidence="22" id="KW-1185">Reference proteome</keyword>
<dbReference type="InterPro" id="IPR023214">
    <property type="entry name" value="HAD_sf"/>
</dbReference>
<reference evidence="21 22" key="1">
    <citation type="journal article" date="2011" name="J. Gen. Appl. Microbiol.">
        <title>Draft genome sequencing of the enigmatic yeast Saitoella complicata.</title>
        <authorList>
            <person name="Nishida H."/>
            <person name="Hamamoto M."/>
            <person name="Sugiyama J."/>
        </authorList>
    </citation>
    <scope>NUCLEOTIDE SEQUENCE [LARGE SCALE GENOMIC DNA]</scope>
    <source>
        <strain evidence="21 22">NRRL Y-17804</strain>
    </source>
</reference>
<evidence type="ECO:0000313" key="21">
    <source>
        <dbReference type="EMBL" id="GAO46734.1"/>
    </source>
</evidence>
<dbReference type="Pfam" id="PF00403">
    <property type="entry name" value="HMA"/>
    <property type="match status" value="2"/>
</dbReference>
<protein>
    <recommendedName>
        <fullName evidence="3">P-type Cu(+) transporter</fullName>
        <ecNumber evidence="3">7.2.2.8</ecNumber>
    </recommendedName>
    <alternativeName>
        <fullName evidence="17">Cu(2+)-ATPase</fullName>
    </alternativeName>
</protein>
<dbReference type="InterPro" id="IPR006122">
    <property type="entry name" value="HMA_Cu_ion-bd"/>
</dbReference>
<evidence type="ECO:0000256" key="19">
    <source>
        <dbReference type="SAM" id="MobiDB-lite"/>
    </source>
</evidence>
<feature type="transmembrane region" description="Helical" evidence="18">
    <location>
        <begin position="1154"/>
        <end position="1177"/>
    </location>
</feature>
<dbReference type="Gene3D" id="3.40.1110.10">
    <property type="entry name" value="Calcium-transporting ATPase, cytoplasmic domain N"/>
    <property type="match status" value="1"/>
</dbReference>
<dbReference type="GO" id="GO:0005524">
    <property type="term" value="F:ATP binding"/>
    <property type="evidence" value="ECO:0007669"/>
    <property type="project" value="UniProtKB-UniRule"/>
</dbReference>
<dbReference type="InterPro" id="IPR018303">
    <property type="entry name" value="ATPase_P-typ_P_site"/>
</dbReference>
<comment type="similarity">
    <text evidence="2 18">Belongs to the cation transport ATPase (P-type) (TC 3.A.3) family. Type IB subfamily.</text>
</comment>
<dbReference type="GO" id="GO:0140581">
    <property type="term" value="F:P-type monovalent copper transporter activity"/>
    <property type="evidence" value="ECO:0007669"/>
    <property type="project" value="UniProtKB-EC"/>
</dbReference>
<dbReference type="PANTHER" id="PTHR43520:SF8">
    <property type="entry name" value="P-TYPE CU(+) TRANSPORTER"/>
    <property type="match status" value="1"/>
</dbReference>
<keyword evidence="4" id="KW-0813">Transport</keyword>
<dbReference type="SFLD" id="SFLDF00027">
    <property type="entry name" value="p-type_atpase"/>
    <property type="match status" value="1"/>
</dbReference>
<dbReference type="SUPFAM" id="SSF81665">
    <property type="entry name" value="Calcium ATPase, transmembrane domain M"/>
    <property type="match status" value="1"/>
</dbReference>
<feature type="compositionally biased region" description="Acidic residues" evidence="19">
    <location>
        <begin position="292"/>
        <end position="302"/>
    </location>
</feature>
<dbReference type="PRINTS" id="PR00119">
    <property type="entry name" value="CATATPASE"/>
</dbReference>
<dbReference type="GO" id="GO:0012505">
    <property type="term" value="C:endomembrane system"/>
    <property type="evidence" value="ECO:0007669"/>
    <property type="project" value="UniProtKB-SubCell"/>
</dbReference>
<feature type="transmembrane region" description="Helical" evidence="18">
    <location>
        <begin position="546"/>
        <end position="570"/>
    </location>
</feature>
<dbReference type="PANTHER" id="PTHR43520">
    <property type="entry name" value="ATP7, ISOFORM B"/>
    <property type="match status" value="1"/>
</dbReference>
<dbReference type="PROSITE" id="PS50846">
    <property type="entry name" value="HMA_2"/>
    <property type="match status" value="2"/>
</dbReference>
<evidence type="ECO:0000256" key="12">
    <source>
        <dbReference type="ARBA" id="ARBA00022967"/>
    </source>
</evidence>
<dbReference type="InterPro" id="IPR036163">
    <property type="entry name" value="HMA_dom_sf"/>
</dbReference>
<dbReference type="SFLD" id="SFLDS00003">
    <property type="entry name" value="Haloacid_Dehalogenase"/>
    <property type="match status" value="1"/>
</dbReference>
<dbReference type="GO" id="GO:0005507">
    <property type="term" value="F:copper ion binding"/>
    <property type="evidence" value="ECO:0007669"/>
    <property type="project" value="InterPro"/>
</dbReference>
<keyword evidence="7" id="KW-0677">Repeat</keyword>
<evidence type="ECO:0000256" key="18">
    <source>
        <dbReference type="RuleBase" id="RU362081"/>
    </source>
</evidence>
<dbReference type="AlphaFoldDB" id="A0A0E9NA77"/>
<dbReference type="EMBL" id="BACD03000005">
    <property type="protein sequence ID" value="GAO46734.1"/>
    <property type="molecule type" value="Genomic_DNA"/>
</dbReference>
<feature type="domain" description="HMA" evidence="20">
    <location>
        <begin position="345"/>
        <end position="410"/>
    </location>
</feature>
<dbReference type="PRINTS" id="PR00942">
    <property type="entry name" value="CUATPASEI"/>
</dbReference>
<keyword evidence="15" id="KW-0406">Ion transport</keyword>
<dbReference type="EC" id="7.2.2.8" evidence="3"/>
<dbReference type="InterPro" id="IPR008250">
    <property type="entry name" value="ATPase_P-typ_transduc_dom_A_sf"/>
</dbReference>
<dbReference type="PROSITE" id="PS00154">
    <property type="entry name" value="ATPASE_E1_E2"/>
    <property type="match status" value="1"/>
</dbReference>
<feature type="compositionally biased region" description="Polar residues" evidence="19">
    <location>
        <begin position="21"/>
        <end position="39"/>
    </location>
</feature>
<evidence type="ECO:0000256" key="13">
    <source>
        <dbReference type="ARBA" id="ARBA00022989"/>
    </source>
</evidence>
<dbReference type="InterPro" id="IPR044492">
    <property type="entry name" value="P_typ_ATPase_HD_dom"/>
</dbReference>
<dbReference type="GO" id="GO:0016020">
    <property type="term" value="C:membrane"/>
    <property type="evidence" value="ECO:0007669"/>
    <property type="project" value="UniProtKB-SubCell"/>
</dbReference>
<sequence length="1255" mass="134677">MQAVLLSYSLTSTVHRHRQHSSTTKSGPNLSATLDETTASHSSERRLDLVISRPGLPRTQEWAGSLVVLHTVRGHLWMLMPPGANEGAGGGKEEGLPVHEEKELTMDAGPERIWCAVLTVWSRYVLPLSVYSTHRPPCVEVWSVRVPRPECCCAFITHTADKGRHTYKLKRNAIAAAAAAAAIGISSEGIEVLATVVRLRHCVESIYPREGNSPSRSRAAYTPPEQRVPVERALKAHYTLSTTTLYNSLGVHTVSVSLADKLATVSTNSDIDRSVLVEAIEDCGFDTAAGSAEEEEEEEEQMTTDSPPPEDEQKNGGGQTVMEMGSLPSRSRTLLTAASMTSASTTTTLSVMGMTCASCTSAIERGLTPLPGVESVTVALLSNRAVIIHDARTTAEKLAESVEDMGFEASIISSTTNDEDEEVVVKIKVYGMTCASCTSAIESALLARPGVTSALISLSLQEARITYDPKLLGLRDLVETIENAGFDALVAEDEDNTTQLESLARTKEILEWRRAVWGSAGFAVPVFLLSMVVMETRAGMEFYNTTLLVPGLYLGDVLCLLLTIPVQFGVGRRFFRAGWKSLRHGTPTMDVLVMLGTGAAFGFSVLAMVFSVVSADHSRPTTFFDTSTMLLTFVSFGRYLENKAKGKTSAALSRLMTLTPSSATIYANNGEGAPAEEKPIPTELIQPGDIVILRPGEKVPADGVVIAGESFVDESLVTGEAIPIRKTRGNQLIGGTVNGAGRLDFRVTHAGRDTQLSQIVKLVQEAQTSRAPIQRVADVAAGYFVPVVLFLSVVTFVGWMVLSHVLTNPPEIFTHDQQGGKFMVCLKLCISVIVVACPCALGLSTPTAVMVGTGVGAQNGILVKGGAALEAATKITRVVFDKTGTLTVGKMVVADAYIQNMETELWWMLVGSAEQGSEHPIGHAIAVEAKQVLGLGTDMFLSATVLDFSADVGRGVHCVVVPSDKQGNQWNVAIGNAQYMKERDVAIPGDVAEMIHWQQGNGHTCVLVAIDGKFSGLVSLRDSVKKGSKNAVRALRRMGISVAMVTGDQTATAQRVAADVGIEREMVYACVTPSGKRDIIAQMQAEGQVVAMVGDGINDSPALASADVGIALSTGTDVAMEAADIVLMRQQSILDVPASLNLARTIFRRIKMNLLWACLYNLIGIPFAMGFFLPFGLHLHPMMAGAAMACSSVSVVVSSLLLKTWKRPDWMVEEGEIALVDNSKKTSDSWLSSVTSVLSRPKRTEYQRVQDEEMV</sequence>
<keyword evidence="14" id="KW-0186">Copper</keyword>
<keyword evidence="9" id="KW-0187">Copper transport</keyword>
<dbReference type="InterPro" id="IPR023299">
    <property type="entry name" value="ATPase_P-typ_cyto_dom_N"/>
</dbReference>
<dbReference type="InterPro" id="IPR006121">
    <property type="entry name" value="HMA_dom"/>
</dbReference>
<keyword evidence="6 18" id="KW-0479">Metal-binding</keyword>
<reference evidence="21 22" key="2">
    <citation type="journal article" date="2014" name="J. Gen. Appl. Microbiol.">
        <title>The early diverging ascomycetous budding yeast Saitoella complicata has three histone deacetylases belonging to the Clr6, Hos2, and Rpd3 lineages.</title>
        <authorList>
            <person name="Nishida H."/>
            <person name="Matsumoto T."/>
            <person name="Kondo S."/>
            <person name="Hamamoto M."/>
            <person name="Yoshikawa H."/>
        </authorList>
    </citation>
    <scope>NUCLEOTIDE SEQUENCE [LARGE SCALE GENOMIC DNA]</scope>
    <source>
        <strain evidence="21 22">NRRL Y-17804</strain>
    </source>
</reference>
<dbReference type="Gene3D" id="3.30.70.100">
    <property type="match status" value="3"/>
</dbReference>
<dbReference type="OMA" id="HWMLPAW"/>
<keyword evidence="5 18" id="KW-0812">Transmembrane</keyword>
<dbReference type="InterPro" id="IPR027256">
    <property type="entry name" value="P-typ_ATPase_IB"/>
</dbReference>